<dbReference type="Pfam" id="PF05241">
    <property type="entry name" value="EBP"/>
    <property type="match status" value="1"/>
</dbReference>
<dbReference type="GO" id="GO:0016020">
    <property type="term" value="C:membrane"/>
    <property type="evidence" value="ECO:0007669"/>
    <property type="project" value="UniProtKB-SubCell"/>
</dbReference>
<evidence type="ECO:0000256" key="4">
    <source>
        <dbReference type="ARBA" id="ARBA00023136"/>
    </source>
</evidence>
<protein>
    <submittedName>
        <fullName evidence="9">Uncharacterized protein LOC105051689 isoform X1</fullName>
    </submittedName>
</protein>
<dbReference type="FunCoup" id="A0A6I9RQ27">
    <property type="interactions" value="208"/>
</dbReference>
<evidence type="ECO:0000313" key="8">
    <source>
        <dbReference type="Proteomes" id="UP000504607"/>
    </source>
</evidence>
<dbReference type="PROSITE" id="PS51751">
    <property type="entry name" value="EXPERA"/>
    <property type="match status" value="1"/>
</dbReference>
<feature type="transmembrane region" description="Helical" evidence="6">
    <location>
        <begin position="63"/>
        <end position="86"/>
    </location>
</feature>
<keyword evidence="8" id="KW-1185">Reference proteome</keyword>
<dbReference type="GO" id="GO:0005783">
    <property type="term" value="C:endoplasmic reticulum"/>
    <property type="evidence" value="ECO:0007669"/>
    <property type="project" value="TreeGrafter"/>
</dbReference>
<reference evidence="9" key="1">
    <citation type="submission" date="2025-08" db="UniProtKB">
        <authorList>
            <consortium name="RefSeq"/>
        </authorList>
    </citation>
    <scope>IDENTIFICATION</scope>
</reference>
<gene>
    <name evidence="9" type="primary">LOC105051689</name>
</gene>
<dbReference type="OrthoDB" id="433124at2759"/>
<keyword evidence="3 5" id="KW-1133">Transmembrane helix</keyword>
<dbReference type="InterPro" id="IPR033118">
    <property type="entry name" value="EXPERA"/>
</dbReference>
<dbReference type="PANTHER" id="PTHR31204">
    <property type="entry name" value="SIGMA INTRACELLULAR RECEPTOR 2"/>
    <property type="match status" value="1"/>
</dbReference>
<feature type="transmembrane region" description="Helical" evidence="6">
    <location>
        <begin position="7"/>
        <end position="26"/>
    </location>
</feature>
<dbReference type="GeneID" id="105051689"/>
<keyword evidence="4 5" id="KW-0472">Membrane</keyword>
<evidence type="ECO:0000256" key="3">
    <source>
        <dbReference type="ARBA" id="ARBA00022989"/>
    </source>
</evidence>
<dbReference type="InterPro" id="IPR051987">
    <property type="entry name" value="Sigma-2_receptor-like"/>
</dbReference>
<evidence type="ECO:0000259" key="7">
    <source>
        <dbReference type="PROSITE" id="PS51751"/>
    </source>
</evidence>
<evidence type="ECO:0000256" key="2">
    <source>
        <dbReference type="ARBA" id="ARBA00022692"/>
    </source>
</evidence>
<dbReference type="Proteomes" id="UP000504607">
    <property type="component" value="Chromosome 1"/>
</dbReference>
<name>A0A6I9RQ27_ELAGV</name>
<evidence type="ECO:0000256" key="5">
    <source>
        <dbReference type="PROSITE-ProRule" id="PRU01087"/>
    </source>
</evidence>
<organism evidence="8 9">
    <name type="scientific">Elaeis guineensis var. tenera</name>
    <name type="common">Oil palm</name>
    <dbReference type="NCBI Taxonomy" id="51953"/>
    <lineage>
        <taxon>Eukaryota</taxon>
        <taxon>Viridiplantae</taxon>
        <taxon>Streptophyta</taxon>
        <taxon>Embryophyta</taxon>
        <taxon>Tracheophyta</taxon>
        <taxon>Spermatophyta</taxon>
        <taxon>Magnoliopsida</taxon>
        <taxon>Liliopsida</taxon>
        <taxon>Arecaceae</taxon>
        <taxon>Arecoideae</taxon>
        <taxon>Cocoseae</taxon>
        <taxon>Elaeidinae</taxon>
        <taxon>Elaeis</taxon>
    </lineage>
</organism>
<evidence type="ECO:0000256" key="6">
    <source>
        <dbReference type="SAM" id="Phobius"/>
    </source>
</evidence>
<dbReference type="KEGG" id="egu:105051689"/>
<dbReference type="PANTHER" id="PTHR31204:SF1">
    <property type="entry name" value="SIGMA INTRACELLULAR RECEPTOR 2"/>
    <property type="match status" value="1"/>
</dbReference>
<evidence type="ECO:0000256" key="1">
    <source>
        <dbReference type="ARBA" id="ARBA00004141"/>
    </source>
</evidence>
<evidence type="ECO:0000313" key="9">
    <source>
        <dbReference type="RefSeq" id="XP_010930547.1"/>
    </source>
</evidence>
<comment type="subcellular location">
    <subcellularLocation>
        <location evidence="1">Membrane</location>
        <topology evidence="1">Multi-pass membrane protein</topology>
    </subcellularLocation>
</comment>
<proteinExistence type="predicted"/>
<dbReference type="InParanoid" id="A0A6I9RQ27"/>
<feature type="domain" description="EXPERA" evidence="7">
    <location>
        <begin position="8"/>
        <end position="140"/>
    </location>
</feature>
<keyword evidence="2 5" id="KW-0812">Transmembrane</keyword>
<dbReference type="RefSeq" id="XP_010930547.1">
    <property type="nucleotide sequence ID" value="XM_010932245.3"/>
</dbReference>
<sequence length="186" mass="20387">MGLISGLVDAVVVLFSAVLAVAVPLIDAQTVLPGSLFPAPLVQLKQWYGEEYGDYLMVEKPHFFVGLVWVEIAFLWPLSLANIYGILARRPWSATTSLMAGVSAATSMAALMAELMLSGKASDRLIQMYSPRPLCNPTGMSLSPSPHNCYFLSCPFRAKEEGLMNKLGLFHLHHSIAETLIRNHQL</sequence>
<dbReference type="AlphaFoldDB" id="A0A6I9RQ27"/>
<accession>A0A6I9RQ27</accession>